<comment type="caution">
    <text evidence="3">The sequence shown here is derived from an EMBL/GenBank/DDBJ whole genome shotgun (WGS) entry which is preliminary data.</text>
</comment>
<dbReference type="RefSeq" id="WP_224461580.1">
    <property type="nucleotide sequence ID" value="NZ_JAIQZE010000010.1"/>
</dbReference>
<evidence type="ECO:0000313" key="4">
    <source>
        <dbReference type="Proteomes" id="UP001199314"/>
    </source>
</evidence>
<accession>A0ABS7XJS4</accession>
<name>A0ABS7XJS4_9FLAO</name>
<dbReference type="PANTHER" id="PTHR42760:SF133">
    <property type="entry name" value="3-OXOACYL-[ACYL-CARRIER-PROTEIN] REDUCTASE"/>
    <property type="match status" value="1"/>
</dbReference>
<keyword evidence="4" id="KW-1185">Reference proteome</keyword>
<keyword evidence="2" id="KW-0560">Oxidoreductase</keyword>
<dbReference type="PRINTS" id="PR00081">
    <property type="entry name" value="GDHRDH"/>
</dbReference>
<protein>
    <submittedName>
        <fullName evidence="3">SDR family oxidoreductase</fullName>
    </submittedName>
</protein>
<dbReference type="PRINTS" id="PR00080">
    <property type="entry name" value="SDRFAMILY"/>
</dbReference>
<reference evidence="4" key="1">
    <citation type="submission" date="2023-07" db="EMBL/GenBank/DDBJ databases">
        <title>Novel species isolated from saline lakes on Tibetan Plateau.</title>
        <authorList>
            <person name="Lu H."/>
        </authorList>
    </citation>
    <scope>NUCLEOTIDE SEQUENCE [LARGE SCALE GENOMIC DNA]</scope>
    <source>
        <strain evidence="4">CAK8W</strain>
    </source>
</reference>
<dbReference type="InterPro" id="IPR036291">
    <property type="entry name" value="NAD(P)-bd_dom_sf"/>
</dbReference>
<dbReference type="PROSITE" id="PS00061">
    <property type="entry name" value="ADH_SHORT"/>
    <property type="match status" value="1"/>
</dbReference>
<dbReference type="EMBL" id="JAIQZE010000010">
    <property type="protein sequence ID" value="MBZ9779234.1"/>
    <property type="molecule type" value="Genomic_DNA"/>
</dbReference>
<dbReference type="CDD" id="cd05233">
    <property type="entry name" value="SDR_c"/>
    <property type="match status" value="1"/>
</dbReference>
<comment type="similarity">
    <text evidence="1">Belongs to the short-chain dehydrogenases/reductases (SDR) family.</text>
</comment>
<gene>
    <name evidence="3" type="ORF">LB452_09885</name>
</gene>
<dbReference type="InterPro" id="IPR002347">
    <property type="entry name" value="SDR_fam"/>
</dbReference>
<organism evidence="3 4">
    <name type="scientific">Psychroflexus longus</name>
    <dbReference type="NCBI Taxonomy" id="2873596"/>
    <lineage>
        <taxon>Bacteria</taxon>
        <taxon>Pseudomonadati</taxon>
        <taxon>Bacteroidota</taxon>
        <taxon>Flavobacteriia</taxon>
        <taxon>Flavobacteriales</taxon>
        <taxon>Flavobacteriaceae</taxon>
        <taxon>Psychroflexus</taxon>
    </lineage>
</organism>
<dbReference type="InterPro" id="IPR020904">
    <property type="entry name" value="Sc_DH/Rdtase_CS"/>
</dbReference>
<dbReference type="PANTHER" id="PTHR42760">
    <property type="entry name" value="SHORT-CHAIN DEHYDROGENASES/REDUCTASES FAMILY MEMBER"/>
    <property type="match status" value="1"/>
</dbReference>
<dbReference type="Pfam" id="PF13561">
    <property type="entry name" value="adh_short_C2"/>
    <property type="match status" value="1"/>
</dbReference>
<dbReference type="Gene3D" id="3.40.50.720">
    <property type="entry name" value="NAD(P)-binding Rossmann-like Domain"/>
    <property type="match status" value="1"/>
</dbReference>
<evidence type="ECO:0000256" key="2">
    <source>
        <dbReference type="ARBA" id="ARBA00023002"/>
    </source>
</evidence>
<sequence length="252" mass="27046">MDFKDKCVLVTGASRGIGKATALAFAAKGAKVGINFRSRIGEAEKTLAELPGSGHQLFKRDVSVKEEAKALIDDFIDAYGKIDVLVNNAGIAISHKVDEIDFEDWTSAWEKTLQTNLFAPAHLCYLAAHHMIKAGSGSIVNVSSRGAFRGEPDQPAYGASKAGLNALSQSLAKKLAPHHIHVGVVAPGFTETDMATETLTASENEKMLQETPFHRMAKPEEVAHAILFLSSEESAYFSGTIIDVNGASYLRS</sequence>
<evidence type="ECO:0000313" key="3">
    <source>
        <dbReference type="EMBL" id="MBZ9779234.1"/>
    </source>
</evidence>
<proteinExistence type="inferred from homology"/>
<evidence type="ECO:0000256" key="1">
    <source>
        <dbReference type="ARBA" id="ARBA00006484"/>
    </source>
</evidence>
<dbReference type="Proteomes" id="UP001199314">
    <property type="component" value="Unassembled WGS sequence"/>
</dbReference>
<dbReference type="SUPFAM" id="SSF51735">
    <property type="entry name" value="NAD(P)-binding Rossmann-fold domains"/>
    <property type="match status" value="1"/>
</dbReference>